<dbReference type="Proteomes" id="UP000635726">
    <property type="component" value="Unassembled WGS sequence"/>
</dbReference>
<feature type="domain" description="OmpR/PhoB-type" evidence="8">
    <location>
        <begin position="123"/>
        <end position="221"/>
    </location>
</feature>
<dbReference type="Pfam" id="PF00486">
    <property type="entry name" value="Trans_reg_C"/>
    <property type="match status" value="1"/>
</dbReference>
<name>A0A917PAL8_9DEIO</name>
<feature type="DNA-binding region" description="OmpR/PhoB-type" evidence="6">
    <location>
        <begin position="123"/>
        <end position="221"/>
    </location>
</feature>
<dbReference type="PANTHER" id="PTHR48111:SF4">
    <property type="entry name" value="DNA-BINDING DUAL TRANSCRIPTIONAL REGULATOR OMPR"/>
    <property type="match status" value="1"/>
</dbReference>
<dbReference type="Pfam" id="PF00072">
    <property type="entry name" value="Response_reg"/>
    <property type="match status" value="1"/>
</dbReference>
<proteinExistence type="predicted"/>
<feature type="modified residue" description="4-aspartylphosphate" evidence="5">
    <location>
        <position position="50"/>
    </location>
</feature>
<dbReference type="CDD" id="cd00383">
    <property type="entry name" value="trans_reg_C"/>
    <property type="match status" value="1"/>
</dbReference>
<evidence type="ECO:0000256" key="2">
    <source>
        <dbReference type="ARBA" id="ARBA00023015"/>
    </source>
</evidence>
<dbReference type="GO" id="GO:0000156">
    <property type="term" value="F:phosphorelay response regulator activity"/>
    <property type="evidence" value="ECO:0007669"/>
    <property type="project" value="TreeGrafter"/>
</dbReference>
<dbReference type="RefSeq" id="WP_188961645.1">
    <property type="nucleotide sequence ID" value="NZ_BMOE01000003.1"/>
</dbReference>
<dbReference type="Gene3D" id="1.10.10.10">
    <property type="entry name" value="Winged helix-like DNA-binding domain superfamily/Winged helix DNA-binding domain"/>
    <property type="match status" value="1"/>
</dbReference>
<evidence type="ECO:0000256" key="5">
    <source>
        <dbReference type="PROSITE-ProRule" id="PRU00169"/>
    </source>
</evidence>
<evidence type="ECO:0000256" key="4">
    <source>
        <dbReference type="ARBA" id="ARBA00023163"/>
    </source>
</evidence>
<dbReference type="GO" id="GO:0032993">
    <property type="term" value="C:protein-DNA complex"/>
    <property type="evidence" value="ECO:0007669"/>
    <property type="project" value="TreeGrafter"/>
</dbReference>
<dbReference type="InterPro" id="IPR011006">
    <property type="entry name" value="CheY-like_superfamily"/>
</dbReference>
<comment type="caution">
    <text evidence="9">The sequence shown here is derived from an EMBL/GenBank/DDBJ whole genome shotgun (WGS) entry which is preliminary data.</text>
</comment>
<dbReference type="Gene3D" id="3.40.50.2300">
    <property type="match status" value="1"/>
</dbReference>
<dbReference type="GO" id="GO:0005829">
    <property type="term" value="C:cytosol"/>
    <property type="evidence" value="ECO:0007669"/>
    <property type="project" value="TreeGrafter"/>
</dbReference>
<dbReference type="SMART" id="SM00448">
    <property type="entry name" value="REC"/>
    <property type="match status" value="1"/>
</dbReference>
<gene>
    <name evidence="9" type="ORF">GCM10008939_11640</name>
</gene>
<keyword evidence="2" id="KW-0805">Transcription regulation</keyword>
<dbReference type="PANTHER" id="PTHR48111">
    <property type="entry name" value="REGULATOR OF RPOS"/>
    <property type="match status" value="1"/>
</dbReference>
<keyword evidence="4" id="KW-0804">Transcription</keyword>
<keyword evidence="10" id="KW-1185">Reference proteome</keyword>
<keyword evidence="1 5" id="KW-0597">Phosphoprotein</keyword>
<keyword evidence="3 6" id="KW-0238">DNA-binding</keyword>
<dbReference type="InterPro" id="IPR016032">
    <property type="entry name" value="Sig_transdc_resp-reg_C-effctor"/>
</dbReference>
<feature type="domain" description="Response regulatory" evidence="7">
    <location>
        <begin position="1"/>
        <end position="114"/>
    </location>
</feature>
<dbReference type="InterPro" id="IPR036388">
    <property type="entry name" value="WH-like_DNA-bd_sf"/>
</dbReference>
<accession>A0A917PAL8</accession>
<dbReference type="PROSITE" id="PS50110">
    <property type="entry name" value="RESPONSE_REGULATORY"/>
    <property type="match status" value="1"/>
</dbReference>
<dbReference type="SUPFAM" id="SSF52172">
    <property type="entry name" value="CheY-like"/>
    <property type="match status" value="1"/>
</dbReference>
<reference evidence="9" key="2">
    <citation type="submission" date="2020-09" db="EMBL/GenBank/DDBJ databases">
        <authorList>
            <person name="Sun Q."/>
            <person name="Ohkuma M."/>
        </authorList>
    </citation>
    <scope>NUCLEOTIDE SEQUENCE</scope>
    <source>
        <strain evidence="9">JCM 14371</strain>
    </source>
</reference>
<dbReference type="SMART" id="SM00862">
    <property type="entry name" value="Trans_reg_C"/>
    <property type="match status" value="1"/>
</dbReference>
<dbReference type="SUPFAM" id="SSF46894">
    <property type="entry name" value="C-terminal effector domain of the bipartite response regulators"/>
    <property type="match status" value="1"/>
</dbReference>
<reference evidence="9" key="1">
    <citation type="journal article" date="2014" name="Int. J. Syst. Evol. Microbiol.">
        <title>Complete genome sequence of Corynebacterium casei LMG S-19264T (=DSM 44701T), isolated from a smear-ripened cheese.</title>
        <authorList>
            <consortium name="US DOE Joint Genome Institute (JGI-PGF)"/>
            <person name="Walter F."/>
            <person name="Albersmeier A."/>
            <person name="Kalinowski J."/>
            <person name="Ruckert C."/>
        </authorList>
    </citation>
    <scope>NUCLEOTIDE SEQUENCE</scope>
    <source>
        <strain evidence="9">JCM 14371</strain>
    </source>
</reference>
<dbReference type="EMBL" id="BMOE01000003">
    <property type="protein sequence ID" value="GGJ68792.1"/>
    <property type="molecule type" value="Genomic_DNA"/>
</dbReference>
<dbReference type="InterPro" id="IPR039420">
    <property type="entry name" value="WalR-like"/>
</dbReference>
<dbReference type="InterPro" id="IPR001789">
    <property type="entry name" value="Sig_transdc_resp-reg_receiver"/>
</dbReference>
<evidence type="ECO:0000256" key="1">
    <source>
        <dbReference type="ARBA" id="ARBA00022553"/>
    </source>
</evidence>
<dbReference type="GO" id="GO:0000976">
    <property type="term" value="F:transcription cis-regulatory region binding"/>
    <property type="evidence" value="ECO:0007669"/>
    <property type="project" value="TreeGrafter"/>
</dbReference>
<evidence type="ECO:0000256" key="6">
    <source>
        <dbReference type="PROSITE-ProRule" id="PRU01091"/>
    </source>
</evidence>
<evidence type="ECO:0000256" key="3">
    <source>
        <dbReference type="ARBA" id="ARBA00023125"/>
    </source>
</evidence>
<evidence type="ECO:0000259" key="7">
    <source>
        <dbReference type="PROSITE" id="PS50110"/>
    </source>
</evidence>
<dbReference type="AlphaFoldDB" id="A0A917PAL8"/>
<evidence type="ECO:0000313" key="10">
    <source>
        <dbReference type="Proteomes" id="UP000635726"/>
    </source>
</evidence>
<evidence type="ECO:0000259" key="8">
    <source>
        <dbReference type="PROSITE" id="PS51755"/>
    </source>
</evidence>
<dbReference type="PROSITE" id="PS51755">
    <property type="entry name" value="OMPR_PHOB"/>
    <property type="match status" value="1"/>
</dbReference>
<protein>
    <submittedName>
        <fullName evidence="9">DNA-binding response regulator</fullName>
    </submittedName>
</protein>
<dbReference type="GO" id="GO:0006355">
    <property type="term" value="P:regulation of DNA-templated transcription"/>
    <property type="evidence" value="ECO:0007669"/>
    <property type="project" value="InterPro"/>
</dbReference>
<evidence type="ECO:0000313" key="9">
    <source>
        <dbReference type="EMBL" id="GGJ68792.1"/>
    </source>
</evidence>
<organism evidence="9 10">
    <name type="scientific">Deinococcus aquiradiocola</name>
    <dbReference type="NCBI Taxonomy" id="393059"/>
    <lineage>
        <taxon>Bacteria</taxon>
        <taxon>Thermotogati</taxon>
        <taxon>Deinococcota</taxon>
        <taxon>Deinococci</taxon>
        <taxon>Deinococcales</taxon>
        <taxon>Deinococcaceae</taxon>
        <taxon>Deinococcus</taxon>
    </lineage>
</organism>
<sequence>MVLLVEDSLTLRDMVREYLEAHGLGVRVASNGQEALYACRHDPPDLVLLDVMMPHMDGLTFLRAYRASWHAPVILLTALDAERDKIAGLESGADDYVTKPFSLAELLARVRAQLRRADGPQGTSVLRHGPLTLDLDARSVRVSGEPVTLTRSEFELLAALMRSPGRVLSRPDLLACLQDDGSASERTIDVHVRNLRVKTEPDPGRPRWLETVFGIGYRLRPEAAR</sequence>
<dbReference type="InterPro" id="IPR001867">
    <property type="entry name" value="OmpR/PhoB-type_DNA-bd"/>
</dbReference>
<dbReference type="Gene3D" id="6.10.250.690">
    <property type="match status" value="1"/>
</dbReference>